<keyword evidence="2" id="KW-1185">Reference proteome</keyword>
<accession>A0AAD8PZR8</accession>
<protein>
    <submittedName>
        <fullName evidence="1">Uncharacterized protein</fullName>
    </submittedName>
</protein>
<gene>
    <name evidence="1" type="ORF">LY79DRAFT_554201</name>
</gene>
<proteinExistence type="predicted"/>
<dbReference type="AlphaFoldDB" id="A0AAD8PZR8"/>
<comment type="caution">
    <text evidence="1">The sequence shown here is derived from an EMBL/GenBank/DDBJ whole genome shotgun (WGS) entry which is preliminary data.</text>
</comment>
<dbReference type="EMBL" id="JAHLJV010000030">
    <property type="protein sequence ID" value="KAK1590560.1"/>
    <property type="molecule type" value="Genomic_DNA"/>
</dbReference>
<evidence type="ECO:0000313" key="2">
    <source>
        <dbReference type="Proteomes" id="UP001230504"/>
    </source>
</evidence>
<reference evidence="1" key="1">
    <citation type="submission" date="2021-06" db="EMBL/GenBank/DDBJ databases">
        <title>Comparative genomics, transcriptomics and evolutionary studies reveal genomic signatures of adaptation to plant cell wall in hemibiotrophic fungi.</title>
        <authorList>
            <consortium name="DOE Joint Genome Institute"/>
            <person name="Baroncelli R."/>
            <person name="Diaz J.F."/>
            <person name="Benocci T."/>
            <person name="Peng M."/>
            <person name="Battaglia E."/>
            <person name="Haridas S."/>
            <person name="Andreopoulos W."/>
            <person name="Labutti K."/>
            <person name="Pangilinan J."/>
            <person name="Floch G.L."/>
            <person name="Makela M.R."/>
            <person name="Henrissat B."/>
            <person name="Grigoriev I.V."/>
            <person name="Crouch J.A."/>
            <person name="De Vries R.P."/>
            <person name="Sukno S.A."/>
            <person name="Thon M.R."/>
        </authorList>
    </citation>
    <scope>NUCLEOTIDE SEQUENCE</scope>
    <source>
        <strain evidence="1">CBS 125086</strain>
    </source>
</reference>
<dbReference type="Proteomes" id="UP001230504">
    <property type="component" value="Unassembled WGS sequence"/>
</dbReference>
<dbReference type="GeneID" id="85442082"/>
<sequence length="60" mass="6610">MGRIPIVPLISLTKASNSARFSARCSGFQCSTDWPLAVSGHQTSKRVAESRRMEGGRRFL</sequence>
<organism evidence="1 2">
    <name type="scientific">Colletotrichum navitas</name>
    <dbReference type="NCBI Taxonomy" id="681940"/>
    <lineage>
        <taxon>Eukaryota</taxon>
        <taxon>Fungi</taxon>
        <taxon>Dikarya</taxon>
        <taxon>Ascomycota</taxon>
        <taxon>Pezizomycotina</taxon>
        <taxon>Sordariomycetes</taxon>
        <taxon>Hypocreomycetidae</taxon>
        <taxon>Glomerellales</taxon>
        <taxon>Glomerellaceae</taxon>
        <taxon>Colletotrichum</taxon>
        <taxon>Colletotrichum graminicola species complex</taxon>
    </lineage>
</organism>
<evidence type="ECO:0000313" key="1">
    <source>
        <dbReference type="EMBL" id="KAK1590560.1"/>
    </source>
</evidence>
<dbReference type="RefSeq" id="XP_060414042.1">
    <property type="nucleotide sequence ID" value="XM_060557842.1"/>
</dbReference>
<name>A0AAD8PZR8_9PEZI</name>